<evidence type="ECO:0000313" key="2">
    <source>
        <dbReference type="EMBL" id="EMT54761.1"/>
    </source>
</evidence>
<sequence>MNEKLRITPKAQADVAALVGIELNRAHSWINERIRKSVQVTETTYQYGDYLFLTEHTGYRVKVTGVTRQENDIKRSADVVINGITIKEHAIDRAVQRFRIPREQAAQWIYERFLESEVVAENIRSYTNEGHTYAARGVAIGVGTDRKTIRTVYYNTKRFPPVVSDKVRDVVAKEIRKLDRRINAIKRALPLQKAALEFERAERKLALMSTRSVAKRMALQARINALDTYINEIDEELAQLIEKKKRVANAYIAI</sequence>
<dbReference type="RefSeq" id="WP_003386577.1">
    <property type="nucleotide sequence ID" value="NZ_APBN01000001.1"/>
</dbReference>
<keyword evidence="1" id="KW-0175">Coiled coil</keyword>
<accession>M8E676</accession>
<dbReference type="STRING" id="1300222.I532_04115"/>
<organism evidence="2 3">
    <name type="scientific">Brevibacillus borstelensis AK1</name>
    <dbReference type="NCBI Taxonomy" id="1300222"/>
    <lineage>
        <taxon>Bacteria</taxon>
        <taxon>Bacillati</taxon>
        <taxon>Bacillota</taxon>
        <taxon>Bacilli</taxon>
        <taxon>Bacillales</taxon>
        <taxon>Paenibacillaceae</taxon>
        <taxon>Brevibacillus</taxon>
    </lineage>
</organism>
<dbReference type="EMBL" id="APBN01000001">
    <property type="protein sequence ID" value="EMT54761.1"/>
    <property type="molecule type" value="Genomic_DNA"/>
</dbReference>
<name>M8E676_9BACL</name>
<gene>
    <name evidence="2" type="ORF">I532_04115</name>
</gene>
<dbReference type="Proteomes" id="UP000012081">
    <property type="component" value="Unassembled WGS sequence"/>
</dbReference>
<reference evidence="2 3" key="1">
    <citation type="submission" date="2013-03" db="EMBL/GenBank/DDBJ databases">
        <title>Assembly of a new bacterial strain Brevibacillus borstelensis AK1.</title>
        <authorList>
            <person name="Rajan I."/>
            <person name="PoliReddy D."/>
            <person name="Sugumar T."/>
            <person name="Rathinam K."/>
            <person name="Alqarawi S."/>
            <person name="Khalil A.B."/>
            <person name="Sivakumar N."/>
        </authorList>
    </citation>
    <scope>NUCLEOTIDE SEQUENCE [LARGE SCALE GENOMIC DNA]</scope>
    <source>
        <strain evidence="2 3">AK1</strain>
    </source>
</reference>
<comment type="caution">
    <text evidence="2">The sequence shown here is derived from an EMBL/GenBank/DDBJ whole genome shotgun (WGS) entry which is preliminary data.</text>
</comment>
<dbReference type="PATRIC" id="fig|1300222.3.peg.856"/>
<evidence type="ECO:0000256" key="1">
    <source>
        <dbReference type="SAM" id="Coils"/>
    </source>
</evidence>
<evidence type="ECO:0000313" key="3">
    <source>
        <dbReference type="Proteomes" id="UP000012081"/>
    </source>
</evidence>
<proteinExistence type="predicted"/>
<dbReference type="AlphaFoldDB" id="M8E676"/>
<feature type="coiled-coil region" evidence="1">
    <location>
        <begin position="191"/>
        <end position="250"/>
    </location>
</feature>
<keyword evidence="3" id="KW-1185">Reference proteome</keyword>
<protein>
    <submittedName>
        <fullName evidence="2">Uncharacterized protein</fullName>
    </submittedName>
</protein>